<organism evidence="3 4">
    <name type="scientific">Daucus carota subsp. sativus</name>
    <name type="common">Carrot</name>
    <dbReference type="NCBI Taxonomy" id="79200"/>
    <lineage>
        <taxon>Eukaryota</taxon>
        <taxon>Viridiplantae</taxon>
        <taxon>Streptophyta</taxon>
        <taxon>Embryophyta</taxon>
        <taxon>Tracheophyta</taxon>
        <taxon>Spermatophyta</taxon>
        <taxon>Magnoliopsida</taxon>
        <taxon>eudicotyledons</taxon>
        <taxon>Gunneridae</taxon>
        <taxon>Pentapetalae</taxon>
        <taxon>asterids</taxon>
        <taxon>campanulids</taxon>
        <taxon>Apiales</taxon>
        <taxon>Apiaceae</taxon>
        <taxon>Apioideae</taxon>
        <taxon>Scandiceae</taxon>
        <taxon>Daucinae</taxon>
        <taxon>Daucus</taxon>
        <taxon>Daucus sect. Daucus</taxon>
    </lineage>
</organism>
<dbReference type="PANTHER" id="PTHR31301">
    <property type="entry name" value="LOB DOMAIN-CONTAINING PROTEIN 4-RELATED"/>
    <property type="match status" value="1"/>
</dbReference>
<name>A0AAF0X6E6_DAUCS</name>
<evidence type="ECO:0000313" key="3">
    <source>
        <dbReference type="EMBL" id="WOH00646.1"/>
    </source>
</evidence>
<gene>
    <name evidence="3" type="ORF">DCAR_0520017</name>
</gene>
<feature type="domain" description="LOB" evidence="2">
    <location>
        <begin position="1"/>
        <end position="83"/>
    </location>
</feature>
<reference evidence="3" key="2">
    <citation type="submission" date="2022-03" db="EMBL/GenBank/DDBJ databases">
        <title>Draft title - Genomic analysis of global carrot germplasm unveils the trajectory of domestication and the origin of high carotenoid orange carrot.</title>
        <authorList>
            <person name="Iorizzo M."/>
            <person name="Ellison S."/>
            <person name="Senalik D."/>
            <person name="Macko-Podgorni A."/>
            <person name="Grzebelus D."/>
            <person name="Bostan H."/>
            <person name="Rolling W."/>
            <person name="Curaba J."/>
            <person name="Simon P."/>
        </authorList>
    </citation>
    <scope>NUCLEOTIDE SEQUENCE</scope>
    <source>
        <tissue evidence="3">Leaf</tissue>
    </source>
</reference>
<proteinExistence type="inferred from homology"/>
<protein>
    <recommendedName>
        <fullName evidence="2">LOB domain-containing protein</fullName>
    </recommendedName>
</protein>
<dbReference type="Pfam" id="PF03195">
    <property type="entry name" value="LOB"/>
    <property type="match status" value="1"/>
</dbReference>
<dbReference type="EMBL" id="CP093347">
    <property type="protein sequence ID" value="WOH00646.1"/>
    <property type="molecule type" value="Genomic_DNA"/>
</dbReference>
<keyword evidence="4" id="KW-1185">Reference proteome</keyword>
<reference evidence="3" key="1">
    <citation type="journal article" date="2016" name="Nat. Genet.">
        <title>A high-quality carrot genome assembly provides new insights into carotenoid accumulation and asterid genome evolution.</title>
        <authorList>
            <person name="Iorizzo M."/>
            <person name="Ellison S."/>
            <person name="Senalik D."/>
            <person name="Zeng P."/>
            <person name="Satapoomin P."/>
            <person name="Huang J."/>
            <person name="Bowman M."/>
            <person name="Iovene M."/>
            <person name="Sanseverino W."/>
            <person name="Cavagnaro P."/>
            <person name="Yildiz M."/>
            <person name="Macko-Podgorni A."/>
            <person name="Moranska E."/>
            <person name="Grzebelus E."/>
            <person name="Grzebelus D."/>
            <person name="Ashrafi H."/>
            <person name="Zheng Z."/>
            <person name="Cheng S."/>
            <person name="Spooner D."/>
            <person name="Van Deynze A."/>
            <person name="Simon P."/>
        </authorList>
    </citation>
    <scope>NUCLEOTIDE SEQUENCE</scope>
    <source>
        <tissue evidence="3">Leaf</tissue>
    </source>
</reference>
<evidence type="ECO:0000259" key="2">
    <source>
        <dbReference type="PROSITE" id="PS50891"/>
    </source>
</evidence>
<dbReference type="AlphaFoldDB" id="A0AAF0X6E6"/>
<accession>A0AAF0X6E6</accession>
<dbReference type="Proteomes" id="UP000077755">
    <property type="component" value="Chromosome 5"/>
</dbReference>
<sequence length="170" mass="18661">MAASFNVVRYNYPPCAACKVLKRKSKLLNEVLPHQREDTVSSLSYEAEARLRDPVYGCAGTICILQFQVERLQKELHETKAELVSYTRGSNHCCYHPDICGTTAALPPTGAVPVNPMCDYAQVQPQIIRPVDLINTEEAGAFNYNQTPFSSFPWNNTSVPDQGGAAGPGL</sequence>
<evidence type="ECO:0000313" key="4">
    <source>
        <dbReference type="Proteomes" id="UP000077755"/>
    </source>
</evidence>
<dbReference type="PANTHER" id="PTHR31301:SF12">
    <property type="entry name" value="LOB DOMAIN-CONTAINING PROTEIN 25"/>
    <property type="match status" value="1"/>
</dbReference>
<evidence type="ECO:0000256" key="1">
    <source>
        <dbReference type="ARBA" id="ARBA00005474"/>
    </source>
</evidence>
<dbReference type="InterPro" id="IPR004883">
    <property type="entry name" value="LOB"/>
</dbReference>
<comment type="similarity">
    <text evidence="1">Belongs to the LOB domain-containing protein family.</text>
</comment>
<dbReference type="PROSITE" id="PS50891">
    <property type="entry name" value="LOB"/>
    <property type="match status" value="1"/>
</dbReference>